<dbReference type="SUPFAM" id="SSF50341">
    <property type="entry name" value="CheW-like"/>
    <property type="match status" value="1"/>
</dbReference>
<dbReference type="SMART" id="SM00260">
    <property type="entry name" value="CheW"/>
    <property type="match status" value="1"/>
</dbReference>
<dbReference type="Gene3D" id="1.20.120.160">
    <property type="entry name" value="HPT domain"/>
    <property type="match status" value="1"/>
</dbReference>
<dbReference type="Gene3D" id="3.40.50.2300">
    <property type="match status" value="1"/>
</dbReference>
<dbReference type="Pfam" id="PF01627">
    <property type="entry name" value="Hpt"/>
    <property type="match status" value="1"/>
</dbReference>
<feature type="domain" description="Histidine kinase" evidence="9">
    <location>
        <begin position="288"/>
        <end position="426"/>
    </location>
</feature>
<evidence type="ECO:0000256" key="2">
    <source>
        <dbReference type="ARBA" id="ARBA00012438"/>
    </source>
</evidence>
<dbReference type="PRINTS" id="PR00344">
    <property type="entry name" value="BCTRLSENSOR"/>
</dbReference>
<organism evidence="13 14">
    <name type="scientific">Anaeromyxobacter oryzae</name>
    <dbReference type="NCBI Taxonomy" id="2918170"/>
    <lineage>
        <taxon>Bacteria</taxon>
        <taxon>Pseudomonadati</taxon>
        <taxon>Myxococcota</taxon>
        <taxon>Myxococcia</taxon>
        <taxon>Myxococcales</taxon>
        <taxon>Cystobacterineae</taxon>
        <taxon>Anaeromyxobacteraceae</taxon>
        <taxon>Anaeromyxobacter</taxon>
    </lineage>
</organism>
<dbReference type="CDD" id="cd00156">
    <property type="entry name" value="REC"/>
    <property type="match status" value="1"/>
</dbReference>
<gene>
    <name evidence="13" type="ORF">AMOR_17520</name>
</gene>
<dbReference type="InterPro" id="IPR005467">
    <property type="entry name" value="His_kinase_dom"/>
</dbReference>
<evidence type="ECO:0000259" key="11">
    <source>
        <dbReference type="PROSITE" id="PS50851"/>
    </source>
</evidence>
<dbReference type="InterPro" id="IPR003594">
    <property type="entry name" value="HATPase_dom"/>
</dbReference>
<dbReference type="InterPro" id="IPR002545">
    <property type="entry name" value="CheW-lke_dom"/>
</dbReference>
<evidence type="ECO:0000256" key="4">
    <source>
        <dbReference type="ARBA" id="ARBA00022679"/>
    </source>
</evidence>
<dbReference type="PROSITE" id="PS50894">
    <property type="entry name" value="HPT"/>
    <property type="match status" value="1"/>
</dbReference>
<dbReference type="SMART" id="SM00387">
    <property type="entry name" value="HATPase_c"/>
    <property type="match status" value="1"/>
</dbReference>
<keyword evidence="4" id="KW-0808">Transferase</keyword>
<name>A0ABM7WTN3_9BACT</name>
<dbReference type="PROSITE" id="PS50109">
    <property type="entry name" value="HIS_KIN"/>
    <property type="match status" value="1"/>
</dbReference>
<dbReference type="CDD" id="cd00088">
    <property type="entry name" value="HPT"/>
    <property type="match status" value="1"/>
</dbReference>
<evidence type="ECO:0000313" key="13">
    <source>
        <dbReference type="EMBL" id="BDG02756.1"/>
    </source>
</evidence>
<dbReference type="SMART" id="SM00448">
    <property type="entry name" value="REC"/>
    <property type="match status" value="1"/>
</dbReference>
<dbReference type="PANTHER" id="PTHR43395:SF1">
    <property type="entry name" value="CHEMOTAXIS PROTEIN CHEA"/>
    <property type="match status" value="1"/>
</dbReference>
<dbReference type="InterPro" id="IPR011006">
    <property type="entry name" value="CheY-like_superfamily"/>
</dbReference>
<feature type="modified residue" description="4-aspartylphosphate" evidence="7">
    <location>
        <position position="618"/>
    </location>
</feature>
<dbReference type="PANTHER" id="PTHR43395">
    <property type="entry name" value="SENSOR HISTIDINE KINASE CHEA"/>
    <property type="match status" value="1"/>
</dbReference>
<accession>A0ABM7WTN3</accession>
<dbReference type="InterPro" id="IPR008207">
    <property type="entry name" value="Sig_transdc_His_kin_Hpt_dom"/>
</dbReference>
<feature type="domain" description="CheW-like" evidence="11">
    <location>
        <begin position="428"/>
        <end position="562"/>
    </location>
</feature>
<dbReference type="RefSeq" id="WP_248360444.1">
    <property type="nucleotide sequence ID" value="NZ_AP025591.1"/>
</dbReference>
<dbReference type="PROSITE" id="PS50110">
    <property type="entry name" value="RESPONSE_REGULATORY"/>
    <property type="match status" value="1"/>
</dbReference>
<dbReference type="InterPro" id="IPR001789">
    <property type="entry name" value="Sig_transdc_resp-reg_receiver"/>
</dbReference>
<evidence type="ECO:0000313" key="14">
    <source>
        <dbReference type="Proteomes" id="UP001162891"/>
    </source>
</evidence>
<keyword evidence="3 7" id="KW-0597">Phosphoprotein</keyword>
<proteinExistence type="predicted"/>
<dbReference type="InterPro" id="IPR051315">
    <property type="entry name" value="Bact_Chemotaxis_CheA"/>
</dbReference>
<protein>
    <recommendedName>
        <fullName evidence="2">histidine kinase</fullName>
        <ecNumber evidence="2">2.7.13.3</ecNumber>
    </recommendedName>
</protein>
<evidence type="ECO:0000256" key="7">
    <source>
        <dbReference type="PROSITE-ProRule" id="PRU00169"/>
    </source>
</evidence>
<dbReference type="Pfam" id="PF01584">
    <property type="entry name" value="CheW"/>
    <property type="match status" value="1"/>
</dbReference>
<keyword evidence="14" id="KW-1185">Reference proteome</keyword>
<dbReference type="InterPro" id="IPR004358">
    <property type="entry name" value="Sig_transdc_His_kin-like_C"/>
</dbReference>
<dbReference type="Pfam" id="PF00072">
    <property type="entry name" value="Response_reg"/>
    <property type="match status" value="1"/>
</dbReference>
<feature type="compositionally biased region" description="Low complexity" evidence="8">
    <location>
        <begin position="128"/>
        <end position="139"/>
    </location>
</feature>
<dbReference type="InterPro" id="IPR036641">
    <property type="entry name" value="HPT_dom_sf"/>
</dbReference>
<dbReference type="PROSITE" id="PS50851">
    <property type="entry name" value="CHEW"/>
    <property type="match status" value="1"/>
</dbReference>
<dbReference type="SMART" id="SM00073">
    <property type="entry name" value="HPT"/>
    <property type="match status" value="1"/>
</dbReference>
<dbReference type="InterPro" id="IPR036890">
    <property type="entry name" value="HATPase_C_sf"/>
</dbReference>
<dbReference type="Gene3D" id="2.30.30.40">
    <property type="entry name" value="SH3 Domains"/>
    <property type="match status" value="1"/>
</dbReference>
<dbReference type="Proteomes" id="UP001162891">
    <property type="component" value="Chromosome"/>
</dbReference>
<keyword evidence="5" id="KW-0418">Kinase</keyword>
<evidence type="ECO:0000259" key="12">
    <source>
        <dbReference type="PROSITE" id="PS50894"/>
    </source>
</evidence>
<feature type="domain" description="HPt" evidence="12">
    <location>
        <begin position="1"/>
        <end position="104"/>
    </location>
</feature>
<feature type="modified residue" description="Phosphohistidine" evidence="6">
    <location>
        <position position="48"/>
    </location>
</feature>
<dbReference type="SUPFAM" id="SSF52172">
    <property type="entry name" value="CheY-like"/>
    <property type="match status" value="1"/>
</dbReference>
<comment type="catalytic activity">
    <reaction evidence="1">
        <text>ATP + protein L-histidine = ADP + protein N-phospho-L-histidine.</text>
        <dbReference type="EC" id="2.7.13.3"/>
    </reaction>
</comment>
<evidence type="ECO:0000259" key="10">
    <source>
        <dbReference type="PROSITE" id="PS50110"/>
    </source>
</evidence>
<reference evidence="14" key="1">
    <citation type="journal article" date="2022" name="Int. J. Syst. Evol. Microbiol.">
        <title>Anaeromyxobacter oryzae sp. nov., Anaeromyxobacter diazotrophicus sp. nov. and Anaeromyxobacter paludicola sp. nov., isolated from paddy soils.</title>
        <authorList>
            <person name="Itoh H."/>
            <person name="Xu Z."/>
            <person name="Mise K."/>
            <person name="Masuda Y."/>
            <person name="Ushijima N."/>
            <person name="Hayakawa C."/>
            <person name="Shiratori Y."/>
            <person name="Senoo K."/>
        </authorList>
    </citation>
    <scope>NUCLEOTIDE SEQUENCE [LARGE SCALE GENOMIC DNA]</scope>
    <source>
        <strain evidence="14">Red232</strain>
    </source>
</reference>
<dbReference type="Pfam" id="PF02518">
    <property type="entry name" value="HATPase_c"/>
    <property type="match status" value="1"/>
</dbReference>
<evidence type="ECO:0000259" key="9">
    <source>
        <dbReference type="PROSITE" id="PS50109"/>
    </source>
</evidence>
<evidence type="ECO:0000256" key="6">
    <source>
        <dbReference type="PROSITE-ProRule" id="PRU00110"/>
    </source>
</evidence>
<dbReference type="EMBL" id="AP025591">
    <property type="protein sequence ID" value="BDG02756.1"/>
    <property type="molecule type" value="Genomic_DNA"/>
</dbReference>
<feature type="domain" description="Response regulatory" evidence="10">
    <location>
        <begin position="569"/>
        <end position="686"/>
    </location>
</feature>
<feature type="region of interest" description="Disordered" evidence="8">
    <location>
        <begin position="128"/>
        <end position="154"/>
    </location>
</feature>
<evidence type="ECO:0000256" key="1">
    <source>
        <dbReference type="ARBA" id="ARBA00000085"/>
    </source>
</evidence>
<dbReference type="SUPFAM" id="SSF55874">
    <property type="entry name" value="ATPase domain of HSP90 chaperone/DNA topoisomerase II/histidine kinase"/>
    <property type="match status" value="1"/>
</dbReference>
<evidence type="ECO:0000256" key="8">
    <source>
        <dbReference type="SAM" id="MobiDB-lite"/>
    </source>
</evidence>
<sequence length="694" mass="73005">MGSLIATFSREAEELGAQLTRALLVVEKAEHGEAALGAAHAELRRGLHRLKGSAATVGLAELSDLAHEMEDQLAVHAADAALPRAVVDAFLTALDRGLEWMRSRASQRADLPDLAGVVRALRAGAGAAPSVPGAAAPRGPAAPPSAPTGEPEATGWRVDARDVASMVADVERLREIALRLEDQSRDVARCLSLLPKGLPADAADQLRSTLLAARVGLSGDAAEVAARVESMEEWLKTVCTLPCQTVVEPLHRSVRDLARRLGKEAKLSAVGVEVALDRRLLDALRAPLVQIVRNAVDHGIEAPDVRERAGKHREGIVAIRVEQAGNEVFVEISDDGAGLDDERIRSSAVGRGLVGADEAARLDARQLAALIFRSGFTTRAAATGVSGRGVGLDVVADAVRSIHGRIEVHSVRGHGTRFVLSVPAEMGSSPLMLVGVGDQVFGIPLYAVRKALPAQASRVRTGHSGLQLEDEGALLPLQDLGGLLGLRQPLSPGDGQPLLVVSAEGRETALAVDSTLGDRWPVVRPLPEEVRHLDPYLGAATLSRGEPVLVLRPSWLLESRTSAAAATPRVLVVDDSLTARAAHRAVLESAGYSAHVAASAPQALEHLRRGGYQAIVCDVDLGEGMDGIALTALVRARPELEAVPVVLVSSHDDDAGRRRAREAGADAFVSKQACAAGMLLAEIDGAVARRRRRA</sequence>
<dbReference type="Gene3D" id="3.30.565.10">
    <property type="entry name" value="Histidine kinase-like ATPase, C-terminal domain"/>
    <property type="match status" value="1"/>
</dbReference>
<evidence type="ECO:0000256" key="3">
    <source>
        <dbReference type="ARBA" id="ARBA00022553"/>
    </source>
</evidence>
<evidence type="ECO:0000256" key="5">
    <source>
        <dbReference type="ARBA" id="ARBA00022777"/>
    </source>
</evidence>
<dbReference type="SUPFAM" id="SSF47226">
    <property type="entry name" value="Histidine-containing phosphotransfer domain, HPT domain"/>
    <property type="match status" value="1"/>
</dbReference>
<dbReference type="EC" id="2.7.13.3" evidence="2"/>
<dbReference type="InterPro" id="IPR036061">
    <property type="entry name" value="CheW-like_dom_sf"/>
</dbReference>